<sequence length="119" mass="13831">MNPIQRQYEPLITAISPGELQLPLINSKIKGLKRRLFERRNKQISNFILGQNENDSSIIKDYSQHQWNIQEVKDIDQALLADQNVAYKIVNEGQVADIIRWTLGAQDIHHAQRFPSKIR</sequence>
<dbReference type="Proteomes" id="UP000324800">
    <property type="component" value="Unassembled WGS sequence"/>
</dbReference>
<accession>A0A5J4WIM1</accession>
<dbReference type="EMBL" id="SNRW01001909">
    <property type="protein sequence ID" value="KAA6394566.1"/>
    <property type="molecule type" value="Genomic_DNA"/>
</dbReference>
<protein>
    <submittedName>
        <fullName evidence="1">Uncharacterized protein</fullName>
    </submittedName>
</protein>
<proteinExistence type="predicted"/>
<name>A0A5J4WIM1_9EUKA</name>
<dbReference type="AlphaFoldDB" id="A0A5J4WIM1"/>
<organism evidence="1 2">
    <name type="scientific">Streblomastix strix</name>
    <dbReference type="NCBI Taxonomy" id="222440"/>
    <lineage>
        <taxon>Eukaryota</taxon>
        <taxon>Metamonada</taxon>
        <taxon>Preaxostyla</taxon>
        <taxon>Oxymonadida</taxon>
        <taxon>Streblomastigidae</taxon>
        <taxon>Streblomastix</taxon>
    </lineage>
</organism>
<reference evidence="1 2" key="1">
    <citation type="submission" date="2019-03" db="EMBL/GenBank/DDBJ databases">
        <title>Single cell metagenomics reveals metabolic interactions within the superorganism composed of flagellate Streblomastix strix and complex community of Bacteroidetes bacteria on its surface.</title>
        <authorList>
            <person name="Treitli S.C."/>
            <person name="Kolisko M."/>
            <person name="Husnik F."/>
            <person name="Keeling P."/>
            <person name="Hampl V."/>
        </authorList>
    </citation>
    <scope>NUCLEOTIDE SEQUENCE [LARGE SCALE GENOMIC DNA]</scope>
    <source>
        <strain evidence="1">ST1C</strain>
    </source>
</reference>
<comment type="caution">
    <text evidence="1">The sequence shown here is derived from an EMBL/GenBank/DDBJ whole genome shotgun (WGS) entry which is preliminary data.</text>
</comment>
<gene>
    <name evidence="1" type="ORF">EZS28_009904</name>
</gene>
<evidence type="ECO:0000313" key="2">
    <source>
        <dbReference type="Proteomes" id="UP000324800"/>
    </source>
</evidence>
<evidence type="ECO:0000313" key="1">
    <source>
        <dbReference type="EMBL" id="KAA6394566.1"/>
    </source>
</evidence>